<feature type="region of interest" description="Disordered" evidence="6">
    <location>
        <begin position="46"/>
        <end position="70"/>
    </location>
</feature>
<dbReference type="PANTHER" id="PTHR32086">
    <property type="entry name" value="FANCONI ANEMIA GROUP D2 PROTEIN"/>
    <property type="match status" value="1"/>
</dbReference>
<comment type="subcellular location">
    <subcellularLocation>
        <location evidence="1">Nucleus</location>
    </subcellularLocation>
</comment>
<keyword evidence="4" id="KW-0539">Nucleus</keyword>
<keyword evidence="3" id="KW-0832">Ubl conjugation</keyword>
<accession>A0A1D6KG37</accession>
<reference evidence="7" key="1">
    <citation type="submission" date="2015-12" db="EMBL/GenBank/DDBJ databases">
        <title>Update maize B73 reference genome by single molecule sequencing technologies.</title>
        <authorList>
            <consortium name="Maize Genome Sequencing Project"/>
            <person name="Ware D."/>
        </authorList>
    </citation>
    <scope>NUCLEOTIDE SEQUENCE [LARGE SCALE GENOMIC DNA]</scope>
    <source>
        <tissue evidence="7">Seedling</tissue>
    </source>
</reference>
<evidence type="ECO:0000256" key="3">
    <source>
        <dbReference type="ARBA" id="ARBA00022843"/>
    </source>
</evidence>
<dbReference type="STRING" id="4577.A0A1D6KG37"/>
<dbReference type="InParanoid" id="A0A1D6KG37"/>
<dbReference type="InterPro" id="IPR029448">
    <property type="entry name" value="FANCD2"/>
</dbReference>
<name>A0A1D6KG37_MAIZE</name>
<feature type="compositionally biased region" description="Acidic residues" evidence="6">
    <location>
        <begin position="472"/>
        <end position="487"/>
    </location>
</feature>
<dbReference type="PANTHER" id="PTHR32086:SF0">
    <property type="entry name" value="FANCONI ANEMIA GROUP D2 PROTEIN"/>
    <property type="match status" value="1"/>
</dbReference>
<gene>
    <name evidence="7" type="ORF">ZEAMMB73_Zm00001d031042</name>
</gene>
<protein>
    <recommendedName>
        <fullName evidence="8">Fanconi anemia group D2 protein</fullName>
    </recommendedName>
</protein>
<dbReference type="EMBL" id="CM007647">
    <property type="protein sequence ID" value="ONM02051.1"/>
    <property type="molecule type" value="Genomic_DNA"/>
</dbReference>
<proteinExistence type="inferred from homology"/>
<evidence type="ECO:0000256" key="6">
    <source>
        <dbReference type="SAM" id="MobiDB-lite"/>
    </source>
</evidence>
<evidence type="ECO:0000256" key="1">
    <source>
        <dbReference type="ARBA" id="ARBA00004123"/>
    </source>
</evidence>
<evidence type="ECO:0000313" key="7">
    <source>
        <dbReference type="EMBL" id="ONM02051.1"/>
    </source>
</evidence>
<dbReference type="GO" id="GO:0005634">
    <property type="term" value="C:nucleus"/>
    <property type="evidence" value="ECO:0007669"/>
    <property type="project" value="UniProtKB-SubCell"/>
</dbReference>
<evidence type="ECO:0000256" key="2">
    <source>
        <dbReference type="ARBA" id="ARBA00022499"/>
    </source>
</evidence>
<evidence type="ECO:0000256" key="5">
    <source>
        <dbReference type="ARBA" id="ARBA00093456"/>
    </source>
</evidence>
<evidence type="ECO:0008006" key="8">
    <source>
        <dbReference type="Google" id="ProtNLM"/>
    </source>
</evidence>
<feature type="region of interest" description="Disordered" evidence="6">
    <location>
        <begin position="469"/>
        <end position="515"/>
    </location>
</feature>
<comment type="similarity">
    <text evidence="5">Belongs to the Fanconi anemia protein FANCD2 family.</text>
</comment>
<evidence type="ECO:0000256" key="4">
    <source>
        <dbReference type="ARBA" id="ARBA00023242"/>
    </source>
</evidence>
<keyword evidence="2" id="KW-1017">Isopeptide bond</keyword>
<sequence length="515" mass="56966">MAAAGLLEGLLNAFLKDYPLSLPELRYLGDCSGLASTSKFNIPKNMGEESINGASSKRQKGCKGKVSEKVNPDDKLKQPTILDAFKRAGVTVSHAANKASSQPSSSEMMSKDIEQDATDPGELGLIDLMAAPVKLDIQRYKFRTICATCLSLLNYSELLGIPDLLNQPNMSILKQLLQTLQPTENFDDVLSEFQPSLAPCNVDYLYCGACKILEDIMDLDKSGEPNGKNIHMGCSKAIIPFLRKRLGYSAHKLLSADFPSEDAGKGWQSKGDLIQKILQIYLWNSDSTSDLLAEIGRELPKHEENTGSLNKTIKQALKARGSVDTILQEIQKSVDAFVSLIGMCKSHEKVSMHAMAVKHGGKFIDTFLKAFNFLERHFKQHNDTIVKMVRVSHVPFGITVELQWLVSVADEIMLIQLKQLQKGTRIIQSICSDAKVKALLHSCSAEKEFQMGNLKHKYLQGHVVSSQAYGNVDEEDEEQTEIDSDLPADEHDNGNAMEEDVVEGSNETPMEDEEE</sequence>
<dbReference type="AlphaFoldDB" id="A0A1D6KG37"/>
<dbReference type="GO" id="GO:0006281">
    <property type="term" value="P:DNA repair"/>
    <property type="evidence" value="ECO:0007669"/>
    <property type="project" value="InterPro"/>
</dbReference>
<dbReference type="ExpressionAtlas" id="A0A1D6KG37">
    <property type="expression patterns" value="baseline and differential"/>
</dbReference>
<organism evidence="7">
    <name type="scientific">Zea mays</name>
    <name type="common">Maize</name>
    <dbReference type="NCBI Taxonomy" id="4577"/>
    <lineage>
        <taxon>Eukaryota</taxon>
        <taxon>Viridiplantae</taxon>
        <taxon>Streptophyta</taxon>
        <taxon>Embryophyta</taxon>
        <taxon>Tracheophyta</taxon>
        <taxon>Spermatophyta</taxon>
        <taxon>Magnoliopsida</taxon>
        <taxon>Liliopsida</taxon>
        <taxon>Poales</taxon>
        <taxon>Poaceae</taxon>
        <taxon>PACMAD clade</taxon>
        <taxon>Panicoideae</taxon>
        <taxon>Andropogonodae</taxon>
        <taxon>Andropogoneae</taxon>
        <taxon>Tripsacinae</taxon>
        <taxon>Zea</taxon>
    </lineage>
</organism>